<protein>
    <submittedName>
        <fullName evidence="2">Uncharacterized protein</fullName>
    </submittedName>
</protein>
<gene>
    <name evidence="2" type="ORF">METZ01_LOCUS353718</name>
</gene>
<organism evidence="2">
    <name type="scientific">marine metagenome</name>
    <dbReference type="NCBI Taxonomy" id="408172"/>
    <lineage>
        <taxon>unclassified sequences</taxon>
        <taxon>metagenomes</taxon>
        <taxon>ecological metagenomes</taxon>
    </lineage>
</organism>
<evidence type="ECO:0000256" key="1">
    <source>
        <dbReference type="SAM" id="Phobius"/>
    </source>
</evidence>
<feature type="transmembrane region" description="Helical" evidence="1">
    <location>
        <begin position="36"/>
        <end position="57"/>
    </location>
</feature>
<evidence type="ECO:0000313" key="2">
    <source>
        <dbReference type="EMBL" id="SVD00864.1"/>
    </source>
</evidence>
<feature type="non-terminal residue" evidence="2">
    <location>
        <position position="1"/>
    </location>
</feature>
<keyword evidence="1" id="KW-0812">Transmembrane</keyword>
<reference evidence="2" key="1">
    <citation type="submission" date="2018-05" db="EMBL/GenBank/DDBJ databases">
        <authorList>
            <person name="Lanie J.A."/>
            <person name="Ng W.-L."/>
            <person name="Kazmierczak K.M."/>
            <person name="Andrzejewski T.M."/>
            <person name="Davidsen T.M."/>
            <person name="Wayne K.J."/>
            <person name="Tettelin H."/>
            <person name="Glass J.I."/>
            <person name="Rusch D."/>
            <person name="Podicherti R."/>
            <person name="Tsui H.-C.T."/>
            <person name="Winkler M.E."/>
        </authorList>
    </citation>
    <scope>NUCLEOTIDE SEQUENCE</scope>
</reference>
<sequence length="63" mass="7445">LYLLLAFTINFIGNILWFIVFILDEPIFGSKYWEEFMLILIYTLNGIFGLIGSFLLYKKANFL</sequence>
<accession>A0A382RT38</accession>
<keyword evidence="1" id="KW-0472">Membrane</keyword>
<name>A0A382RT38_9ZZZZ</name>
<feature type="transmembrane region" description="Helical" evidence="1">
    <location>
        <begin position="6"/>
        <end position="24"/>
    </location>
</feature>
<dbReference type="EMBL" id="UINC01124006">
    <property type="protein sequence ID" value="SVD00864.1"/>
    <property type="molecule type" value="Genomic_DNA"/>
</dbReference>
<keyword evidence="1" id="KW-1133">Transmembrane helix</keyword>
<dbReference type="AlphaFoldDB" id="A0A382RT38"/>
<proteinExistence type="predicted"/>